<dbReference type="AlphaFoldDB" id="A0A2P5C489"/>
<proteinExistence type="predicted"/>
<sequence>VHIRLEAELKTLTKSNAFCYKRIVKIDGPMSDRHHHPPFGISNHSTDSDKTTSYCYSNIYVKF</sequence>
<dbReference type="OrthoDB" id="10349270at2759"/>
<evidence type="ECO:0000313" key="2">
    <source>
        <dbReference type="Proteomes" id="UP000237105"/>
    </source>
</evidence>
<dbReference type="Proteomes" id="UP000237105">
    <property type="component" value="Unassembled WGS sequence"/>
</dbReference>
<dbReference type="EMBL" id="JXTB01000178">
    <property type="protein sequence ID" value="PON55846.1"/>
    <property type="molecule type" value="Genomic_DNA"/>
</dbReference>
<accession>A0A2P5C489</accession>
<keyword evidence="2" id="KW-1185">Reference proteome</keyword>
<feature type="non-terminal residue" evidence="1">
    <location>
        <position position="1"/>
    </location>
</feature>
<comment type="caution">
    <text evidence="1">The sequence shown here is derived from an EMBL/GenBank/DDBJ whole genome shotgun (WGS) entry which is preliminary data.</text>
</comment>
<organism evidence="1 2">
    <name type="scientific">Parasponia andersonii</name>
    <name type="common">Sponia andersonii</name>
    <dbReference type="NCBI Taxonomy" id="3476"/>
    <lineage>
        <taxon>Eukaryota</taxon>
        <taxon>Viridiplantae</taxon>
        <taxon>Streptophyta</taxon>
        <taxon>Embryophyta</taxon>
        <taxon>Tracheophyta</taxon>
        <taxon>Spermatophyta</taxon>
        <taxon>Magnoliopsida</taxon>
        <taxon>eudicotyledons</taxon>
        <taxon>Gunneridae</taxon>
        <taxon>Pentapetalae</taxon>
        <taxon>rosids</taxon>
        <taxon>fabids</taxon>
        <taxon>Rosales</taxon>
        <taxon>Cannabaceae</taxon>
        <taxon>Parasponia</taxon>
    </lineage>
</organism>
<evidence type="ECO:0000313" key="1">
    <source>
        <dbReference type="EMBL" id="PON55846.1"/>
    </source>
</evidence>
<name>A0A2P5C489_PARAD</name>
<reference evidence="2" key="1">
    <citation type="submission" date="2016-06" db="EMBL/GenBank/DDBJ databases">
        <title>Parallel loss of symbiosis genes in relatives of nitrogen-fixing non-legume Parasponia.</title>
        <authorList>
            <person name="Van Velzen R."/>
            <person name="Holmer R."/>
            <person name="Bu F."/>
            <person name="Rutten L."/>
            <person name="Van Zeijl A."/>
            <person name="Liu W."/>
            <person name="Santuari L."/>
            <person name="Cao Q."/>
            <person name="Sharma T."/>
            <person name="Shen D."/>
            <person name="Roswanjaya Y."/>
            <person name="Wardhani T."/>
            <person name="Kalhor M.S."/>
            <person name="Jansen J."/>
            <person name="Van den Hoogen J."/>
            <person name="Gungor B."/>
            <person name="Hartog M."/>
            <person name="Hontelez J."/>
            <person name="Verver J."/>
            <person name="Yang W.-C."/>
            <person name="Schijlen E."/>
            <person name="Repin R."/>
            <person name="Schilthuizen M."/>
            <person name="Schranz E."/>
            <person name="Heidstra R."/>
            <person name="Miyata K."/>
            <person name="Fedorova E."/>
            <person name="Kohlen W."/>
            <person name="Bisseling T."/>
            <person name="Smit S."/>
            <person name="Geurts R."/>
        </authorList>
    </citation>
    <scope>NUCLEOTIDE SEQUENCE [LARGE SCALE GENOMIC DNA]</scope>
    <source>
        <strain evidence="2">cv. WU1-14</strain>
    </source>
</reference>
<protein>
    <submittedName>
        <fullName evidence="1">Uncharacterized protein</fullName>
    </submittedName>
</protein>
<gene>
    <name evidence="1" type="ORF">PanWU01x14_185240</name>
</gene>